<keyword evidence="3" id="KW-0378">Hydrolase</keyword>
<keyword evidence="3" id="KW-0540">Nuclease</keyword>
<gene>
    <name evidence="3" type="ORF">D3869_18080</name>
</gene>
<protein>
    <submittedName>
        <fullName evidence="3">Heteromeric transposase endonuclease subunit TnsA</fullName>
    </submittedName>
</protein>
<evidence type="ECO:0000313" key="4">
    <source>
        <dbReference type="Proteomes" id="UP000298693"/>
    </source>
</evidence>
<keyword evidence="3" id="KW-0255">Endonuclease</keyword>
<dbReference type="InterPro" id="IPR014833">
    <property type="entry name" value="TnsA_N"/>
</dbReference>
<dbReference type="Gene3D" id="3.40.1350.10">
    <property type="match status" value="1"/>
</dbReference>
<dbReference type="GO" id="GO:0004519">
    <property type="term" value="F:endonuclease activity"/>
    <property type="evidence" value="ECO:0007669"/>
    <property type="project" value="UniProtKB-KW"/>
</dbReference>
<proteinExistence type="predicted"/>
<dbReference type="InterPro" id="IPR011335">
    <property type="entry name" value="Restrct_endonuc-II-like"/>
</dbReference>
<geneLocation type="plasmid" evidence="3">
    <name>p1</name>
</geneLocation>
<sequence>MERGPMPVRSIPLSHSSVTGRLASRPNQPALAFESSLERDFAILHLFDPTVESVEEQPVRIDYTAPTGRKTHYTPDFLVVYRSGGPSARLVEVKYKAELDRKALRYAARFEAARQYAAARGWTFEVVTETAIRTPWLENARFLLQYRHRPADPGRCRRLLDALNAITTAAAGDLLRSAFTTLSEQQLGLPCLWHLVATGRITADLDCPLTMNTVLQMA</sequence>
<dbReference type="GO" id="GO:0003676">
    <property type="term" value="F:nucleic acid binding"/>
    <property type="evidence" value="ECO:0007669"/>
    <property type="project" value="InterPro"/>
</dbReference>
<dbReference type="Proteomes" id="UP000298693">
    <property type="component" value="Plasmid p1"/>
</dbReference>
<reference evidence="3 4" key="1">
    <citation type="submission" date="2018-09" db="EMBL/GenBank/DDBJ databases">
        <title>Whole genome based analysis of evolution and adaptive divergence in Indian and Brazilian strains of Azospirillum brasilense.</title>
        <authorList>
            <person name="Singh C."/>
            <person name="Tripathi A.K."/>
        </authorList>
    </citation>
    <scope>NUCLEOTIDE SEQUENCE [LARGE SCALE GENOMIC DNA]</scope>
    <source>
        <strain evidence="3 4">MTCC4039</strain>
        <plasmid evidence="3 4">p1</plasmid>
    </source>
</reference>
<dbReference type="InterPro" id="IPR011856">
    <property type="entry name" value="tRNA_endonuc-like_dom_sf"/>
</dbReference>
<dbReference type="SUPFAM" id="SSF52980">
    <property type="entry name" value="Restriction endonuclease-like"/>
    <property type="match status" value="1"/>
</dbReference>
<feature type="domain" description="TnsA endonuclease N-terminal" evidence="2">
    <location>
        <begin position="48"/>
        <end position="129"/>
    </location>
</feature>
<evidence type="ECO:0000256" key="1">
    <source>
        <dbReference type="SAM" id="MobiDB-lite"/>
    </source>
</evidence>
<evidence type="ECO:0000259" key="2">
    <source>
        <dbReference type="Pfam" id="PF08722"/>
    </source>
</evidence>
<dbReference type="AlphaFoldDB" id="A0A4D8RIU0"/>
<accession>A0A4D8RIU0</accession>
<organism evidence="3 4">
    <name type="scientific">Azospirillum brasilense</name>
    <dbReference type="NCBI Taxonomy" id="192"/>
    <lineage>
        <taxon>Bacteria</taxon>
        <taxon>Pseudomonadati</taxon>
        <taxon>Pseudomonadota</taxon>
        <taxon>Alphaproteobacteria</taxon>
        <taxon>Rhodospirillales</taxon>
        <taxon>Azospirillaceae</taxon>
        <taxon>Azospirillum</taxon>
    </lineage>
</organism>
<dbReference type="Pfam" id="PF08722">
    <property type="entry name" value="Tn7_TnsA-like_N"/>
    <property type="match status" value="1"/>
</dbReference>
<keyword evidence="3" id="KW-0614">Plasmid</keyword>
<feature type="region of interest" description="Disordered" evidence="1">
    <location>
        <begin position="1"/>
        <end position="22"/>
    </location>
</feature>
<evidence type="ECO:0000313" key="3">
    <source>
        <dbReference type="EMBL" id="QCO17172.1"/>
    </source>
</evidence>
<dbReference type="EMBL" id="CP032346">
    <property type="protein sequence ID" value="QCO17172.1"/>
    <property type="molecule type" value="Genomic_DNA"/>
</dbReference>
<name>A0A4D8RIU0_AZOBR</name>